<evidence type="ECO:0000256" key="4">
    <source>
        <dbReference type="ARBA" id="ARBA00022679"/>
    </source>
</evidence>
<dbReference type="Gene3D" id="3.40.50.11820">
    <property type="match status" value="1"/>
</dbReference>
<dbReference type="STRING" id="869209.Tresu_1331"/>
<dbReference type="HOGENOM" id="CLU_029598_2_0_12"/>
<dbReference type="Gene3D" id="3.40.50.12580">
    <property type="match status" value="1"/>
</dbReference>
<evidence type="ECO:0000313" key="9">
    <source>
        <dbReference type="Proteomes" id="UP000006852"/>
    </source>
</evidence>
<name>F2NS02_TRES6</name>
<keyword evidence="7" id="KW-1133">Transmembrane helix</keyword>
<dbReference type="PANTHER" id="PTHR37316:SF3">
    <property type="entry name" value="TEICHOIC ACID GLYCEROL-PHOSPHATE TRANSFERASE"/>
    <property type="match status" value="1"/>
</dbReference>
<dbReference type="OrthoDB" id="396512at2"/>
<evidence type="ECO:0000256" key="6">
    <source>
        <dbReference type="ARBA" id="ARBA00023136"/>
    </source>
</evidence>
<keyword evidence="6 7" id="KW-0472">Membrane</keyword>
<keyword evidence="4" id="KW-0808">Transferase</keyword>
<dbReference type="EMBL" id="CP002631">
    <property type="protein sequence ID" value="AEB14238.1"/>
    <property type="molecule type" value="Genomic_DNA"/>
</dbReference>
<dbReference type="GO" id="GO:0019350">
    <property type="term" value="P:teichoic acid biosynthetic process"/>
    <property type="evidence" value="ECO:0007669"/>
    <property type="project" value="UniProtKB-KW"/>
</dbReference>
<dbReference type="Proteomes" id="UP000006852">
    <property type="component" value="Chromosome"/>
</dbReference>
<dbReference type="RefSeq" id="WP_013701525.1">
    <property type="nucleotide sequence ID" value="NC_015385.1"/>
</dbReference>
<keyword evidence="9" id="KW-1185">Reference proteome</keyword>
<dbReference type="GO" id="GO:0005886">
    <property type="term" value="C:plasma membrane"/>
    <property type="evidence" value="ECO:0007669"/>
    <property type="project" value="UniProtKB-SubCell"/>
</dbReference>
<dbReference type="AlphaFoldDB" id="F2NS02"/>
<keyword evidence="5" id="KW-0777">Teichoic acid biosynthesis</keyword>
<evidence type="ECO:0000313" key="8">
    <source>
        <dbReference type="EMBL" id="AEB14238.1"/>
    </source>
</evidence>
<organism evidence="8 9">
    <name type="scientific">Treponema succinifaciens (strain ATCC 33096 / DSM 2489 / 6091)</name>
    <dbReference type="NCBI Taxonomy" id="869209"/>
    <lineage>
        <taxon>Bacteria</taxon>
        <taxon>Pseudomonadati</taxon>
        <taxon>Spirochaetota</taxon>
        <taxon>Spirochaetia</taxon>
        <taxon>Spirochaetales</taxon>
        <taxon>Treponemataceae</taxon>
        <taxon>Treponema</taxon>
    </lineage>
</organism>
<dbReference type="InterPro" id="IPR043149">
    <property type="entry name" value="TagF_N"/>
</dbReference>
<comment type="similarity">
    <text evidence="2">Belongs to the CDP-glycerol glycerophosphotransferase family.</text>
</comment>
<keyword evidence="3" id="KW-1003">Cell membrane</keyword>
<feature type="transmembrane region" description="Helical" evidence="7">
    <location>
        <begin position="12"/>
        <end position="31"/>
    </location>
</feature>
<evidence type="ECO:0000256" key="3">
    <source>
        <dbReference type="ARBA" id="ARBA00022475"/>
    </source>
</evidence>
<gene>
    <name evidence="8" type="ordered locus">Tresu_1331</name>
</gene>
<accession>F2NS02</accession>
<keyword evidence="7" id="KW-0812">Transmembrane</keyword>
<dbReference type="InterPro" id="IPR043148">
    <property type="entry name" value="TagF_C"/>
</dbReference>
<dbReference type="Pfam" id="PF04464">
    <property type="entry name" value="Glyphos_transf"/>
    <property type="match status" value="1"/>
</dbReference>
<dbReference type="GeneID" id="302998494"/>
<proteinExistence type="inferred from homology"/>
<comment type="subcellular location">
    <subcellularLocation>
        <location evidence="1">Cell membrane</location>
        <topology evidence="1">Peripheral membrane protein</topology>
    </subcellularLocation>
</comment>
<reference evidence="8 9" key="1">
    <citation type="journal article" date="2011" name="Stand. Genomic Sci.">
        <title>Complete genome sequence of Treponema succinifaciens type strain (6091).</title>
        <authorList>
            <person name="Han C."/>
            <person name="Gronow S."/>
            <person name="Teshima H."/>
            <person name="Lapidus A."/>
            <person name="Nolan M."/>
            <person name="Lucas S."/>
            <person name="Hammon N."/>
            <person name="Deshpande S."/>
            <person name="Cheng J.F."/>
            <person name="Zeytun A."/>
            <person name="Tapia R."/>
            <person name="Goodwin L."/>
            <person name="Pitluck S."/>
            <person name="Liolios K."/>
            <person name="Pagani I."/>
            <person name="Ivanova N."/>
            <person name="Mavromatis K."/>
            <person name="Mikhailova N."/>
            <person name="Huntemann M."/>
            <person name="Pati A."/>
            <person name="Chen A."/>
            <person name="Palaniappan K."/>
            <person name="Land M."/>
            <person name="Hauser L."/>
            <person name="Brambilla E.M."/>
            <person name="Rohde M."/>
            <person name="Goker M."/>
            <person name="Woyke T."/>
            <person name="Bristow J."/>
            <person name="Eisen J.A."/>
            <person name="Markowitz V."/>
            <person name="Hugenholtz P."/>
            <person name="Kyrpides N.C."/>
            <person name="Klenk H.P."/>
            <person name="Detter J.C."/>
        </authorList>
    </citation>
    <scope>NUCLEOTIDE SEQUENCE [LARGE SCALE GENOMIC DNA]</scope>
    <source>
        <strain evidence="9">ATCC 33096 / DSM 2489 / 6091</strain>
    </source>
</reference>
<dbReference type="GO" id="GO:0047355">
    <property type="term" value="F:CDP-glycerol glycerophosphotransferase activity"/>
    <property type="evidence" value="ECO:0007669"/>
    <property type="project" value="InterPro"/>
</dbReference>
<evidence type="ECO:0000256" key="2">
    <source>
        <dbReference type="ARBA" id="ARBA00010488"/>
    </source>
</evidence>
<reference evidence="9" key="2">
    <citation type="submission" date="2011-04" db="EMBL/GenBank/DDBJ databases">
        <title>The complete genome of chromosome of Treponema succinifaciens DSM 2489.</title>
        <authorList>
            <person name="Lucas S."/>
            <person name="Copeland A."/>
            <person name="Lapidus A."/>
            <person name="Bruce D."/>
            <person name="Goodwin L."/>
            <person name="Pitluck S."/>
            <person name="Peters L."/>
            <person name="Kyrpides N."/>
            <person name="Mavromatis K."/>
            <person name="Ivanova N."/>
            <person name="Ovchinnikova G."/>
            <person name="Teshima H."/>
            <person name="Detter J.C."/>
            <person name="Tapia R."/>
            <person name="Han C."/>
            <person name="Land M."/>
            <person name="Hauser L."/>
            <person name="Markowitz V."/>
            <person name="Cheng J.-F."/>
            <person name="Hugenholtz P."/>
            <person name="Woyke T."/>
            <person name="Wu D."/>
            <person name="Gronow S."/>
            <person name="Wellnitz S."/>
            <person name="Brambilla E."/>
            <person name="Klenk H.-P."/>
            <person name="Eisen J.A."/>
        </authorList>
    </citation>
    <scope>NUCLEOTIDE SEQUENCE [LARGE SCALE GENOMIC DNA]</scope>
    <source>
        <strain evidence="9">ATCC 33096 / DSM 2489 / 6091</strain>
    </source>
</reference>
<evidence type="ECO:0000256" key="7">
    <source>
        <dbReference type="SAM" id="Phobius"/>
    </source>
</evidence>
<dbReference type="PANTHER" id="PTHR37316">
    <property type="entry name" value="TEICHOIC ACID GLYCEROL-PHOSPHATE PRIMASE"/>
    <property type="match status" value="1"/>
</dbReference>
<evidence type="ECO:0000256" key="1">
    <source>
        <dbReference type="ARBA" id="ARBA00004202"/>
    </source>
</evidence>
<protein>
    <submittedName>
        <fullName evidence="8">CDP-glycerol:poly(Glycerophosphate)glycerophosph otransferase</fullName>
    </submittedName>
</protein>
<dbReference type="SUPFAM" id="SSF53756">
    <property type="entry name" value="UDP-Glycosyltransferase/glycogen phosphorylase"/>
    <property type="match status" value="1"/>
</dbReference>
<dbReference type="InterPro" id="IPR007554">
    <property type="entry name" value="Glycerophosphate_synth"/>
</dbReference>
<dbReference type="InterPro" id="IPR051612">
    <property type="entry name" value="Teichoic_Acid_Biosynth"/>
</dbReference>
<dbReference type="KEGG" id="tsu:Tresu_1331"/>
<dbReference type="eggNOG" id="COG1887">
    <property type="taxonomic scope" value="Bacteria"/>
</dbReference>
<evidence type="ECO:0000256" key="5">
    <source>
        <dbReference type="ARBA" id="ARBA00022944"/>
    </source>
</evidence>
<sequence>MNKKNLPLYVKIVRYAAICFLDTLFLPIYHLCGLFRRNRNLWIFSSWLGQKYNDSSRIFFEYMHKNHPEIRCVWLSKNRRILKMLRENGYEAVSVFSPYAMWLSFRAGMIFSTSSDEFFLGLAKGSVLMELWHGMPLKKIGFDDNVSKGNGTFLHKFGLEMNKRFFRWKSFMYMKNCWTLTSSDFFVKFLQTAFDLPTERILPVGLPRTDALFSCKKESLVEKVRIEFPGCRIVLYMPTFRTGVWSGKPFNPFAADYGFNADEFSDFLEKENIVLLYKPHFVDLELGQNLSSEKRFIFIDDESYSELYNFAGQVDMLMTDYSSIYFDFIATKKPVVLLPFDLDEYLKTSRAHYFEYSEIEGAKAKNWQEFYRILEEKSYSPVSKETRKKFAEYLDGKCCERLWEKIMELSR</sequence>